<reference evidence="2 3" key="1">
    <citation type="submission" date="2024-05" db="EMBL/GenBank/DDBJ databases">
        <title>Genome sequencing and assembly of Indian major carp, Cirrhinus mrigala (Hamilton, 1822).</title>
        <authorList>
            <person name="Mohindra V."/>
            <person name="Chowdhury L.M."/>
            <person name="Lal K."/>
            <person name="Jena J.K."/>
        </authorList>
    </citation>
    <scope>NUCLEOTIDE SEQUENCE [LARGE SCALE GENOMIC DNA]</scope>
    <source>
        <strain evidence="2">CM1030</strain>
        <tissue evidence="2">Blood</tissue>
    </source>
</reference>
<evidence type="ECO:0000256" key="1">
    <source>
        <dbReference type="SAM" id="MobiDB-lite"/>
    </source>
</evidence>
<dbReference type="Proteomes" id="UP001529510">
    <property type="component" value="Unassembled WGS sequence"/>
</dbReference>
<feature type="compositionally biased region" description="Basic and acidic residues" evidence="1">
    <location>
        <begin position="64"/>
        <end position="75"/>
    </location>
</feature>
<organism evidence="2 3">
    <name type="scientific">Cirrhinus mrigala</name>
    <name type="common">Mrigala</name>
    <dbReference type="NCBI Taxonomy" id="683832"/>
    <lineage>
        <taxon>Eukaryota</taxon>
        <taxon>Metazoa</taxon>
        <taxon>Chordata</taxon>
        <taxon>Craniata</taxon>
        <taxon>Vertebrata</taxon>
        <taxon>Euteleostomi</taxon>
        <taxon>Actinopterygii</taxon>
        <taxon>Neopterygii</taxon>
        <taxon>Teleostei</taxon>
        <taxon>Ostariophysi</taxon>
        <taxon>Cypriniformes</taxon>
        <taxon>Cyprinidae</taxon>
        <taxon>Labeoninae</taxon>
        <taxon>Labeonini</taxon>
        <taxon>Cirrhinus</taxon>
    </lineage>
</organism>
<evidence type="ECO:0008006" key="4">
    <source>
        <dbReference type="Google" id="ProtNLM"/>
    </source>
</evidence>
<keyword evidence="3" id="KW-1185">Reference proteome</keyword>
<evidence type="ECO:0000313" key="2">
    <source>
        <dbReference type="EMBL" id="KAL0202567.1"/>
    </source>
</evidence>
<protein>
    <recommendedName>
        <fullName evidence="4">Lamina-associated polypeptide 2 alpha C-terminal domain-containing protein</fullName>
    </recommendedName>
</protein>
<feature type="non-terminal residue" evidence="2">
    <location>
        <position position="427"/>
    </location>
</feature>
<feature type="non-terminal residue" evidence="2">
    <location>
        <position position="1"/>
    </location>
</feature>
<feature type="region of interest" description="Disordered" evidence="1">
    <location>
        <begin position="39"/>
        <end position="87"/>
    </location>
</feature>
<name>A0ABD0RVI8_CIRMR</name>
<feature type="compositionally biased region" description="Basic and acidic residues" evidence="1">
    <location>
        <begin position="321"/>
        <end position="330"/>
    </location>
</feature>
<dbReference type="EMBL" id="JAMKFB020000001">
    <property type="protein sequence ID" value="KAL0202567.1"/>
    <property type="molecule type" value="Genomic_DNA"/>
</dbReference>
<accession>A0ABD0RVI8</accession>
<sequence length="427" mass="46062">HVHGGIKVPPLVLEEAPLCSFPAGCVELYELGIDAGEEERQPDGYCSECSDGPAPSEVRPVMPSRRDAERGRRVSFDAPEEDPMSIAASEEGITPDEVEESAEQLPPVAAAQSEADAELAAMLLRAAKSIGQPRPAPVPFFLEVHEELTKTWKAPYSARTCPGSSLLTTLDDGAARGYVDVPQVECAVAVHLCPQNAATWRNHPRLPSKACKISSALAAKAYSAAGQAASALHAMAILQVHQAQALKQLHEGRPDKRVMQELRTATDFALRATKVTVRHLWLNLAQMADADKVRFLDAPISQDGLFGDTFSAVQKQTEAIKHILPRRESTKLPAAKPSSARRRGRPPAASTPAPPPREQPARQRSGPETGDLEMGEIVLRGTSTSAPLPPGEGRGLVSLLPPLTPLTFLRLGLGWFFFRKTKHLGDR</sequence>
<gene>
    <name evidence="2" type="ORF">M9458_000585</name>
</gene>
<feature type="region of interest" description="Disordered" evidence="1">
    <location>
        <begin position="321"/>
        <end position="371"/>
    </location>
</feature>
<proteinExistence type="predicted"/>
<evidence type="ECO:0000313" key="3">
    <source>
        <dbReference type="Proteomes" id="UP001529510"/>
    </source>
</evidence>
<comment type="caution">
    <text evidence="2">The sequence shown here is derived from an EMBL/GenBank/DDBJ whole genome shotgun (WGS) entry which is preliminary data.</text>
</comment>
<dbReference type="AlphaFoldDB" id="A0ABD0RVI8"/>